<feature type="repeat" description="ANK" evidence="3">
    <location>
        <begin position="220"/>
        <end position="252"/>
    </location>
</feature>
<proteinExistence type="predicted"/>
<dbReference type="PROSITE" id="PS50088">
    <property type="entry name" value="ANK_REPEAT"/>
    <property type="match status" value="3"/>
</dbReference>
<dbReference type="Proteomes" id="UP000231279">
    <property type="component" value="Unassembled WGS sequence"/>
</dbReference>
<dbReference type="AlphaFoldDB" id="A0A2G9GKF9"/>
<evidence type="ECO:0000256" key="3">
    <source>
        <dbReference type="PROSITE-ProRule" id="PRU00023"/>
    </source>
</evidence>
<dbReference type="OrthoDB" id="1577640at2759"/>
<dbReference type="PANTHER" id="PTHR24203">
    <property type="entry name" value="ANKYRIN REPEAT FAMILY PROTEIN"/>
    <property type="match status" value="1"/>
</dbReference>
<dbReference type="PRINTS" id="PR01415">
    <property type="entry name" value="ANKYRIN"/>
</dbReference>
<dbReference type="PANTHER" id="PTHR24203:SF76">
    <property type="entry name" value="ANKYRIN REPEAT DOMAIN-CONTAINING PROTEIN EMB506, CHLOROPLASTIC"/>
    <property type="match status" value="1"/>
</dbReference>
<feature type="region of interest" description="Disordered" evidence="4">
    <location>
        <begin position="67"/>
        <end position="89"/>
    </location>
</feature>
<gene>
    <name evidence="5" type="ORF">CDL12_21666</name>
</gene>
<evidence type="ECO:0000313" key="5">
    <source>
        <dbReference type="EMBL" id="PIN05787.1"/>
    </source>
</evidence>
<sequence length="319" mass="35657">MIVSFSSGILYPKQQLNVVDKPACPVFGRHLNYRKQVRFLNSGKHFPVRFENGYLKRRVCSAANYEGVWEDPDDGSDDSEDEDEDEEMEEIDLAYESDSEANGNGKAVVSNGDELSTRKYEENLVKEVEKMLGPEEIAILEQNEAPNLEKLSTAKWKPVHTFALAGQIKFMDGLLENGYDIDLLDKDGLTALHLAVIGKREAVISHLLRKGANPEAKDRDGATPLHYAAQVGAKQTVKLLIKCKVDVNAADNEGWTPLHVAMQTRNREIAKILIVNGADKTRRNKDGNTPLDLSLCYGRDFKSYDLAKLMKQVSATRSF</sequence>
<feature type="repeat" description="ANK" evidence="3">
    <location>
        <begin position="187"/>
        <end position="219"/>
    </location>
</feature>
<evidence type="ECO:0000256" key="4">
    <source>
        <dbReference type="SAM" id="MobiDB-lite"/>
    </source>
</evidence>
<dbReference type="Gene3D" id="1.25.40.20">
    <property type="entry name" value="Ankyrin repeat-containing domain"/>
    <property type="match status" value="2"/>
</dbReference>
<dbReference type="SMART" id="SM00248">
    <property type="entry name" value="ANK"/>
    <property type="match status" value="5"/>
</dbReference>
<evidence type="ECO:0000313" key="6">
    <source>
        <dbReference type="Proteomes" id="UP000231279"/>
    </source>
</evidence>
<keyword evidence="1" id="KW-0677">Repeat</keyword>
<keyword evidence="6" id="KW-1185">Reference proteome</keyword>
<feature type="compositionally biased region" description="Acidic residues" evidence="4">
    <location>
        <begin position="68"/>
        <end position="89"/>
    </location>
</feature>
<dbReference type="EMBL" id="NKXS01004627">
    <property type="protein sequence ID" value="PIN05787.1"/>
    <property type="molecule type" value="Genomic_DNA"/>
</dbReference>
<dbReference type="Pfam" id="PF12796">
    <property type="entry name" value="Ank_2"/>
    <property type="match status" value="1"/>
</dbReference>
<protein>
    <submittedName>
        <fullName evidence="5">Uncharacterized protein</fullName>
    </submittedName>
</protein>
<evidence type="ECO:0000256" key="2">
    <source>
        <dbReference type="ARBA" id="ARBA00023043"/>
    </source>
</evidence>
<dbReference type="InterPro" id="IPR036770">
    <property type="entry name" value="Ankyrin_rpt-contain_sf"/>
</dbReference>
<dbReference type="STRING" id="429701.A0A2G9GKF9"/>
<keyword evidence="2 3" id="KW-0040">ANK repeat</keyword>
<name>A0A2G9GKF9_9LAMI</name>
<dbReference type="SUPFAM" id="SSF48403">
    <property type="entry name" value="Ankyrin repeat"/>
    <property type="match status" value="1"/>
</dbReference>
<accession>A0A2G9GKF9</accession>
<organism evidence="5 6">
    <name type="scientific">Handroanthus impetiginosus</name>
    <dbReference type="NCBI Taxonomy" id="429701"/>
    <lineage>
        <taxon>Eukaryota</taxon>
        <taxon>Viridiplantae</taxon>
        <taxon>Streptophyta</taxon>
        <taxon>Embryophyta</taxon>
        <taxon>Tracheophyta</taxon>
        <taxon>Spermatophyta</taxon>
        <taxon>Magnoliopsida</taxon>
        <taxon>eudicotyledons</taxon>
        <taxon>Gunneridae</taxon>
        <taxon>Pentapetalae</taxon>
        <taxon>asterids</taxon>
        <taxon>lamiids</taxon>
        <taxon>Lamiales</taxon>
        <taxon>Bignoniaceae</taxon>
        <taxon>Crescentiina</taxon>
        <taxon>Tabebuia alliance</taxon>
        <taxon>Handroanthus</taxon>
    </lineage>
</organism>
<reference evidence="6" key="1">
    <citation type="journal article" date="2018" name="Gigascience">
        <title>Genome assembly of the Pink Ipe (Handroanthus impetiginosus, Bignoniaceae), a highly valued, ecologically keystone Neotropical timber forest tree.</title>
        <authorList>
            <person name="Silva-Junior O.B."/>
            <person name="Grattapaglia D."/>
            <person name="Novaes E."/>
            <person name="Collevatti R.G."/>
        </authorList>
    </citation>
    <scope>NUCLEOTIDE SEQUENCE [LARGE SCALE GENOMIC DNA]</scope>
    <source>
        <strain evidence="6">cv. UFG-1</strain>
    </source>
</reference>
<evidence type="ECO:0000256" key="1">
    <source>
        <dbReference type="ARBA" id="ARBA00022737"/>
    </source>
</evidence>
<comment type="caution">
    <text evidence="5">The sequence shown here is derived from an EMBL/GenBank/DDBJ whole genome shotgun (WGS) entry which is preliminary data.</text>
</comment>
<dbReference type="PROSITE" id="PS50297">
    <property type="entry name" value="ANK_REP_REGION"/>
    <property type="match status" value="3"/>
</dbReference>
<dbReference type="InterPro" id="IPR002110">
    <property type="entry name" value="Ankyrin_rpt"/>
</dbReference>
<feature type="repeat" description="ANK" evidence="3">
    <location>
        <begin position="253"/>
        <end position="285"/>
    </location>
</feature>